<name>A0A251U4Y1_HELAN</name>
<dbReference type="EMBL" id="CM007897">
    <property type="protein sequence ID" value="OTG17351.1"/>
    <property type="molecule type" value="Genomic_DNA"/>
</dbReference>
<evidence type="ECO:0000313" key="3">
    <source>
        <dbReference type="Proteomes" id="UP000215914"/>
    </source>
</evidence>
<dbReference type="AlphaFoldDB" id="A0A251U4Y1"/>
<gene>
    <name evidence="2" type="ORF">HannXRQ_Chr08g0211001</name>
</gene>
<feature type="compositionally biased region" description="Gly residues" evidence="1">
    <location>
        <begin position="36"/>
        <end position="47"/>
    </location>
</feature>
<keyword evidence="3" id="KW-1185">Reference proteome</keyword>
<accession>A0A251U4Y1</accession>
<dbReference type="InParanoid" id="A0A251U4Y1"/>
<reference evidence="3" key="1">
    <citation type="journal article" date="2017" name="Nature">
        <title>The sunflower genome provides insights into oil metabolism, flowering and Asterid evolution.</title>
        <authorList>
            <person name="Badouin H."/>
            <person name="Gouzy J."/>
            <person name="Grassa C.J."/>
            <person name="Murat F."/>
            <person name="Staton S.E."/>
            <person name="Cottret L."/>
            <person name="Lelandais-Briere C."/>
            <person name="Owens G.L."/>
            <person name="Carrere S."/>
            <person name="Mayjonade B."/>
            <person name="Legrand L."/>
            <person name="Gill N."/>
            <person name="Kane N.C."/>
            <person name="Bowers J.E."/>
            <person name="Hubner S."/>
            <person name="Bellec A."/>
            <person name="Berard A."/>
            <person name="Berges H."/>
            <person name="Blanchet N."/>
            <person name="Boniface M.C."/>
            <person name="Brunel D."/>
            <person name="Catrice O."/>
            <person name="Chaidir N."/>
            <person name="Claudel C."/>
            <person name="Donnadieu C."/>
            <person name="Faraut T."/>
            <person name="Fievet G."/>
            <person name="Helmstetter N."/>
            <person name="King M."/>
            <person name="Knapp S.J."/>
            <person name="Lai Z."/>
            <person name="Le Paslier M.C."/>
            <person name="Lippi Y."/>
            <person name="Lorenzon L."/>
            <person name="Mandel J.R."/>
            <person name="Marage G."/>
            <person name="Marchand G."/>
            <person name="Marquand E."/>
            <person name="Bret-Mestries E."/>
            <person name="Morien E."/>
            <person name="Nambeesan S."/>
            <person name="Nguyen T."/>
            <person name="Pegot-Espagnet P."/>
            <person name="Pouilly N."/>
            <person name="Raftis F."/>
            <person name="Sallet E."/>
            <person name="Schiex T."/>
            <person name="Thomas J."/>
            <person name="Vandecasteele C."/>
            <person name="Vares D."/>
            <person name="Vear F."/>
            <person name="Vautrin S."/>
            <person name="Crespi M."/>
            <person name="Mangin B."/>
            <person name="Burke J.M."/>
            <person name="Salse J."/>
            <person name="Munos S."/>
            <person name="Vincourt P."/>
            <person name="Rieseberg L.H."/>
            <person name="Langlade N.B."/>
        </authorList>
    </citation>
    <scope>NUCLEOTIDE SEQUENCE [LARGE SCALE GENOMIC DNA]</scope>
    <source>
        <strain evidence="3">cv. SF193</strain>
    </source>
</reference>
<dbReference type="Proteomes" id="UP000215914">
    <property type="component" value="Chromosome 8"/>
</dbReference>
<protein>
    <submittedName>
        <fullName evidence="2">Uncharacterized protein</fullName>
    </submittedName>
</protein>
<sequence length="55" mass="5757">MTGSRDLFFNLDESLKKEVRTPVRLRSSNPTTSDNDGGGSGRGGSGEAAGVQGRM</sequence>
<organism evidence="2 3">
    <name type="scientific">Helianthus annuus</name>
    <name type="common">Common sunflower</name>
    <dbReference type="NCBI Taxonomy" id="4232"/>
    <lineage>
        <taxon>Eukaryota</taxon>
        <taxon>Viridiplantae</taxon>
        <taxon>Streptophyta</taxon>
        <taxon>Embryophyta</taxon>
        <taxon>Tracheophyta</taxon>
        <taxon>Spermatophyta</taxon>
        <taxon>Magnoliopsida</taxon>
        <taxon>eudicotyledons</taxon>
        <taxon>Gunneridae</taxon>
        <taxon>Pentapetalae</taxon>
        <taxon>asterids</taxon>
        <taxon>campanulids</taxon>
        <taxon>Asterales</taxon>
        <taxon>Asteraceae</taxon>
        <taxon>Asteroideae</taxon>
        <taxon>Heliantheae alliance</taxon>
        <taxon>Heliantheae</taxon>
        <taxon>Helianthus</taxon>
    </lineage>
</organism>
<evidence type="ECO:0000256" key="1">
    <source>
        <dbReference type="SAM" id="MobiDB-lite"/>
    </source>
</evidence>
<feature type="region of interest" description="Disordered" evidence="1">
    <location>
        <begin position="17"/>
        <end position="55"/>
    </location>
</feature>
<evidence type="ECO:0000313" key="2">
    <source>
        <dbReference type="EMBL" id="OTG17351.1"/>
    </source>
</evidence>
<proteinExistence type="predicted"/>
<feature type="compositionally biased region" description="Polar residues" evidence="1">
    <location>
        <begin position="26"/>
        <end position="35"/>
    </location>
</feature>